<evidence type="ECO:0000256" key="3">
    <source>
        <dbReference type="ARBA" id="ARBA00022490"/>
    </source>
</evidence>
<feature type="binding site" evidence="8">
    <location>
        <position position="316"/>
    </location>
    <ligand>
        <name>3-phosphoshikimate</name>
        <dbReference type="ChEBI" id="CHEBI:145989"/>
    </ligand>
</feature>
<feature type="binding site" evidence="8">
    <location>
        <position position="167"/>
    </location>
    <ligand>
        <name>3-phosphoshikimate</name>
        <dbReference type="ChEBI" id="CHEBI:145989"/>
    </ligand>
</feature>
<organism evidence="10">
    <name type="scientific">candidate division TA06 bacterium ADurb.Bin417</name>
    <dbReference type="NCBI Taxonomy" id="1852828"/>
    <lineage>
        <taxon>Bacteria</taxon>
        <taxon>Bacteria division TA06</taxon>
    </lineage>
</organism>
<feature type="binding site" evidence="8">
    <location>
        <position position="347"/>
    </location>
    <ligand>
        <name>phosphoenolpyruvate</name>
        <dbReference type="ChEBI" id="CHEBI:58702"/>
    </ligand>
</feature>
<name>A0A1V5MJA9_UNCT6</name>
<feature type="binding site" evidence="8">
    <location>
        <position position="22"/>
    </location>
    <ligand>
        <name>phosphoenolpyruvate</name>
        <dbReference type="ChEBI" id="CHEBI:58702"/>
    </ligand>
</feature>
<keyword evidence="6 8" id="KW-0057">Aromatic amino acid biosynthesis</keyword>
<dbReference type="Pfam" id="PF00275">
    <property type="entry name" value="EPSP_synthase"/>
    <property type="match status" value="1"/>
</dbReference>
<feature type="binding site" evidence="8">
    <location>
        <position position="23"/>
    </location>
    <ligand>
        <name>3-phosphoshikimate</name>
        <dbReference type="ChEBI" id="CHEBI:145989"/>
    </ligand>
</feature>
<comment type="pathway">
    <text evidence="1 8">Metabolic intermediate biosynthesis; chorismate biosynthesis; chorismate from D-erythrose 4-phosphate and phosphoenolpyruvate: step 6/7.</text>
</comment>
<dbReference type="Proteomes" id="UP000485484">
    <property type="component" value="Unassembled WGS sequence"/>
</dbReference>
<dbReference type="GO" id="GO:0009073">
    <property type="term" value="P:aromatic amino acid family biosynthetic process"/>
    <property type="evidence" value="ECO:0007669"/>
    <property type="project" value="UniProtKB-KW"/>
</dbReference>
<feature type="domain" description="Enolpyruvate transferase" evidence="9">
    <location>
        <begin position="7"/>
        <end position="423"/>
    </location>
</feature>
<dbReference type="InterPro" id="IPR006264">
    <property type="entry name" value="EPSP_synthase"/>
</dbReference>
<evidence type="ECO:0000256" key="5">
    <source>
        <dbReference type="ARBA" id="ARBA00022679"/>
    </source>
</evidence>
<comment type="caution">
    <text evidence="8">Lacks conserved residue(s) required for the propagation of feature annotation.</text>
</comment>
<feature type="binding site" evidence="8">
    <location>
        <position position="22"/>
    </location>
    <ligand>
        <name>3-phosphoshikimate</name>
        <dbReference type="ChEBI" id="CHEBI:145989"/>
    </ligand>
</feature>
<feature type="active site" description="Proton acceptor" evidence="8">
    <location>
        <position position="316"/>
    </location>
</feature>
<comment type="subcellular location">
    <subcellularLocation>
        <location evidence="8">Cytoplasm</location>
    </subcellularLocation>
</comment>
<reference evidence="10" key="1">
    <citation type="submission" date="2017-02" db="EMBL/GenBank/DDBJ databases">
        <title>Delving into the versatile metabolic prowess of the omnipresent phylum Bacteroidetes.</title>
        <authorList>
            <person name="Nobu M.K."/>
            <person name="Mei R."/>
            <person name="Narihiro T."/>
            <person name="Kuroda K."/>
            <person name="Liu W.-T."/>
        </authorList>
    </citation>
    <scope>NUCLEOTIDE SEQUENCE</scope>
    <source>
        <strain evidence="10">ADurb.Bin417</strain>
    </source>
</reference>
<evidence type="ECO:0000256" key="7">
    <source>
        <dbReference type="ARBA" id="ARBA00044633"/>
    </source>
</evidence>
<keyword evidence="4 8" id="KW-0028">Amino-acid biosynthesis</keyword>
<comment type="similarity">
    <text evidence="2 8">Belongs to the EPSP synthase family.</text>
</comment>
<evidence type="ECO:0000256" key="1">
    <source>
        <dbReference type="ARBA" id="ARBA00004811"/>
    </source>
</evidence>
<dbReference type="CDD" id="cd01556">
    <property type="entry name" value="EPSP_synthase"/>
    <property type="match status" value="1"/>
</dbReference>
<feature type="binding site" evidence="8">
    <location>
        <position position="343"/>
    </location>
    <ligand>
        <name>3-phosphoshikimate</name>
        <dbReference type="ChEBI" id="CHEBI:145989"/>
    </ligand>
</feature>
<feature type="binding site" evidence="8">
    <location>
        <position position="389"/>
    </location>
    <ligand>
        <name>phosphoenolpyruvate</name>
        <dbReference type="ChEBI" id="CHEBI:58702"/>
    </ligand>
</feature>
<accession>A0A1V5MJA9</accession>
<keyword evidence="3 8" id="KW-0963">Cytoplasm</keyword>
<dbReference type="PANTHER" id="PTHR21090">
    <property type="entry name" value="AROM/DEHYDROQUINATE SYNTHASE"/>
    <property type="match status" value="1"/>
</dbReference>
<dbReference type="GO" id="GO:0008652">
    <property type="term" value="P:amino acid biosynthetic process"/>
    <property type="evidence" value="ECO:0007669"/>
    <property type="project" value="UniProtKB-KW"/>
</dbReference>
<comment type="function">
    <text evidence="8">Catalyzes the transfer of the enolpyruvyl moiety of phosphoenolpyruvate (PEP) to the 5-hydroxyl of shikimate-3-phosphate (S3P) to produce enolpyruvyl shikimate-3-phosphate and inorganic phosphate.</text>
</comment>
<dbReference type="SUPFAM" id="SSF55205">
    <property type="entry name" value="EPT/RTPC-like"/>
    <property type="match status" value="1"/>
</dbReference>
<dbReference type="FunFam" id="3.65.10.10:FF:000005">
    <property type="entry name" value="3-phosphoshikimate 1-carboxyvinyltransferase"/>
    <property type="match status" value="1"/>
</dbReference>
<feature type="binding site" evidence="8">
    <location>
        <position position="123"/>
    </location>
    <ligand>
        <name>phosphoenolpyruvate</name>
        <dbReference type="ChEBI" id="CHEBI:58702"/>
    </ligand>
</feature>
<feature type="binding site" evidence="8">
    <location>
        <position position="169"/>
    </location>
    <ligand>
        <name>phosphoenolpyruvate</name>
        <dbReference type="ChEBI" id="CHEBI:58702"/>
    </ligand>
</feature>
<comment type="subunit">
    <text evidence="8">Monomer.</text>
</comment>
<dbReference type="EMBL" id="MWAK01000030">
    <property type="protein sequence ID" value="OPZ93318.1"/>
    <property type="molecule type" value="Genomic_DNA"/>
</dbReference>
<dbReference type="InterPro" id="IPR023193">
    <property type="entry name" value="EPSP_synthase_CS"/>
</dbReference>
<dbReference type="HAMAP" id="MF_00210">
    <property type="entry name" value="EPSP_synth"/>
    <property type="match status" value="1"/>
</dbReference>
<dbReference type="InterPro" id="IPR001986">
    <property type="entry name" value="Enolpyruvate_Tfrase_dom"/>
</dbReference>
<dbReference type="NCBIfam" id="TIGR01356">
    <property type="entry name" value="aroA"/>
    <property type="match status" value="1"/>
</dbReference>
<dbReference type="Gene3D" id="3.65.10.10">
    <property type="entry name" value="Enolpyruvate transferase domain"/>
    <property type="match status" value="2"/>
</dbReference>
<evidence type="ECO:0000256" key="4">
    <source>
        <dbReference type="ARBA" id="ARBA00022605"/>
    </source>
</evidence>
<dbReference type="GO" id="GO:0003866">
    <property type="term" value="F:3-phosphoshikimate 1-carboxyvinyltransferase activity"/>
    <property type="evidence" value="ECO:0007669"/>
    <property type="project" value="UniProtKB-UniRule"/>
</dbReference>
<sequence length="429" mass="44612">MSELTVRPVDRLAGEIRLPGDKSISHRALLISALAEGKSIITGLQSGADCLATRRVLAGLGVRIETLADGSVAVFGSGPAGFRASPSILDCANSGTTMRLMAGIAAGLPFATSLTGDASLRKRPMARVTVPLREMGARIQAEPGELPPLIIQGGRLTGREHRLTVASAQVKSCLLLAGLLAAGRTTVIEPAETRDHTERMLGYFGGRVERAGRTLSIEGGQRLAGRPVRVVGDFSAAAFFLAAGAIVPEAELVIPEVGLNPSRTAFLELLRRMGAVIEAEPGGETAGEPSGRLVVRGGHPLRGVTISGPEIPNLIDELPLAAVLGLNARGRTEVRDAAELRVKESDRIAAIVGELRRLGAEITERPDGFIIEGPQRLRGGRADSRGDHRIAMCLAVAGLAAAGETVIEDSGCVAVSFPGFEAALGSIIA</sequence>
<dbReference type="PROSITE" id="PS00885">
    <property type="entry name" value="EPSP_SYNTHASE_2"/>
    <property type="match status" value="1"/>
</dbReference>
<gene>
    <name evidence="10" type="primary">aroA1</name>
    <name evidence="8" type="synonym">aroA</name>
    <name evidence="10" type="ORF">BWY73_00376</name>
</gene>
<evidence type="ECO:0000313" key="10">
    <source>
        <dbReference type="EMBL" id="OPZ93318.1"/>
    </source>
</evidence>
<dbReference type="AlphaFoldDB" id="A0A1V5MJA9"/>
<proteinExistence type="inferred from homology"/>
<evidence type="ECO:0000259" key="9">
    <source>
        <dbReference type="Pfam" id="PF00275"/>
    </source>
</evidence>
<evidence type="ECO:0000256" key="8">
    <source>
        <dbReference type="HAMAP-Rule" id="MF_00210"/>
    </source>
</evidence>
<dbReference type="GO" id="GO:0005737">
    <property type="term" value="C:cytoplasm"/>
    <property type="evidence" value="ECO:0007669"/>
    <property type="project" value="UniProtKB-SubCell"/>
</dbReference>
<dbReference type="PROSITE" id="PS00104">
    <property type="entry name" value="EPSP_SYNTHASE_1"/>
    <property type="match status" value="1"/>
</dbReference>
<evidence type="ECO:0000256" key="6">
    <source>
        <dbReference type="ARBA" id="ARBA00023141"/>
    </source>
</evidence>
<dbReference type="GO" id="GO:0009423">
    <property type="term" value="P:chorismate biosynthetic process"/>
    <property type="evidence" value="ECO:0007669"/>
    <property type="project" value="UniProtKB-UniRule"/>
</dbReference>
<evidence type="ECO:0000256" key="2">
    <source>
        <dbReference type="ARBA" id="ARBA00009948"/>
    </source>
</evidence>
<protein>
    <recommendedName>
        <fullName evidence="8">3-phosphoshikimate 1-carboxyvinyltransferase</fullName>
        <ecNumber evidence="8">2.5.1.19</ecNumber>
    </recommendedName>
    <alternativeName>
        <fullName evidence="8">5-enolpyruvylshikimate-3-phosphate synthase</fullName>
        <shortName evidence="8">EPSP synthase</shortName>
        <shortName evidence="8">EPSPS</shortName>
    </alternativeName>
</protein>
<comment type="caution">
    <text evidence="10">The sequence shown here is derived from an EMBL/GenBank/DDBJ whole genome shotgun (WGS) entry which is preliminary data.</text>
</comment>
<feature type="binding site" evidence="8">
    <location>
        <position position="95"/>
    </location>
    <ligand>
        <name>phosphoenolpyruvate</name>
        <dbReference type="ChEBI" id="CHEBI:58702"/>
    </ligand>
</feature>
<dbReference type="InterPro" id="IPR013792">
    <property type="entry name" value="RNA3'P_cycl/enolpyr_Trfase_a/b"/>
</dbReference>
<dbReference type="PANTHER" id="PTHR21090:SF5">
    <property type="entry name" value="PENTAFUNCTIONAL AROM POLYPEPTIDE"/>
    <property type="match status" value="1"/>
</dbReference>
<dbReference type="PIRSF" id="PIRSF000505">
    <property type="entry name" value="EPSPS"/>
    <property type="match status" value="1"/>
</dbReference>
<dbReference type="InterPro" id="IPR036968">
    <property type="entry name" value="Enolpyruvate_Tfrase_sf"/>
</dbReference>
<comment type="catalytic activity">
    <reaction evidence="7">
        <text>3-phosphoshikimate + phosphoenolpyruvate = 5-O-(1-carboxyvinyl)-3-phosphoshikimate + phosphate</text>
        <dbReference type="Rhea" id="RHEA:21256"/>
        <dbReference type="ChEBI" id="CHEBI:43474"/>
        <dbReference type="ChEBI" id="CHEBI:57701"/>
        <dbReference type="ChEBI" id="CHEBI:58702"/>
        <dbReference type="ChEBI" id="CHEBI:145989"/>
        <dbReference type="EC" id="2.5.1.19"/>
    </reaction>
    <physiologicalReaction direction="left-to-right" evidence="7">
        <dbReference type="Rhea" id="RHEA:21257"/>
    </physiologicalReaction>
</comment>
<feature type="binding site" evidence="8">
    <location>
        <position position="169"/>
    </location>
    <ligand>
        <name>3-phosphoshikimate</name>
        <dbReference type="ChEBI" id="CHEBI:145989"/>
    </ligand>
</feature>
<dbReference type="EC" id="2.5.1.19" evidence="8"/>
<dbReference type="UniPathway" id="UPA00053">
    <property type="reaction ID" value="UER00089"/>
</dbReference>
<keyword evidence="5 8" id="KW-0808">Transferase</keyword>
<feature type="binding site" evidence="8">
    <location>
        <position position="27"/>
    </location>
    <ligand>
        <name>3-phosphoshikimate</name>
        <dbReference type="ChEBI" id="CHEBI:145989"/>
    </ligand>
</feature>